<gene>
    <name evidence="1" type="ORF">HID58_006464</name>
</gene>
<name>A0ABQ8EC59_BRANA</name>
<protein>
    <submittedName>
        <fullName evidence="1">Uncharacterized protein</fullName>
    </submittedName>
</protein>
<evidence type="ECO:0000313" key="1">
    <source>
        <dbReference type="EMBL" id="KAH0939003.1"/>
    </source>
</evidence>
<reference evidence="1 2" key="1">
    <citation type="submission" date="2021-05" db="EMBL/GenBank/DDBJ databases">
        <title>Genome Assembly of Synthetic Allotetraploid Brassica napus Reveals Homoeologous Exchanges between Subgenomes.</title>
        <authorList>
            <person name="Davis J.T."/>
        </authorList>
    </citation>
    <scope>NUCLEOTIDE SEQUENCE [LARGE SCALE GENOMIC DNA]</scope>
    <source>
        <strain evidence="2">cv. Da-Ae</strain>
        <tissue evidence="1">Seedling</tissue>
    </source>
</reference>
<feature type="non-terminal residue" evidence="1">
    <location>
        <position position="1"/>
    </location>
</feature>
<dbReference type="EMBL" id="JAGKQM010000002">
    <property type="protein sequence ID" value="KAH0939003.1"/>
    <property type="molecule type" value="Genomic_DNA"/>
</dbReference>
<comment type="caution">
    <text evidence="1">The sequence shown here is derived from an EMBL/GenBank/DDBJ whole genome shotgun (WGS) entry which is preliminary data.</text>
</comment>
<sequence>YGESFAFGTYCDGCNCVNRSNNVDNEPERLRCRKLLAVRPHGVKDKREDIGEVVLSLNQDVLRSIVSSFKQTFFVLGTANAWTAKTLKEVGREKLCFMVKMPTMWLISTNETITGAVGPLALLL</sequence>
<evidence type="ECO:0000313" key="2">
    <source>
        <dbReference type="Proteomes" id="UP000824890"/>
    </source>
</evidence>
<keyword evidence="2" id="KW-1185">Reference proteome</keyword>
<organism evidence="1 2">
    <name type="scientific">Brassica napus</name>
    <name type="common">Rape</name>
    <dbReference type="NCBI Taxonomy" id="3708"/>
    <lineage>
        <taxon>Eukaryota</taxon>
        <taxon>Viridiplantae</taxon>
        <taxon>Streptophyta</taxon>
        <taxon>Embryophyta</taxon>
        <taxon>Tracheophyta</taxon>
        <taxon>Spermatophyta</taxon>
        <taxon>Magnoliopsida</taxon>
        <taxon>eudicotyledons</taxon>
        <taxon>Gunneridae</taxon>
        <taxon>Pentapetalae</taxon>
        <taxon>rosids</taxon>
        <taxon>malvids</taxon>
        <taxon>Brassicales</taxon>
        <taxon>Brassicaceae</taxon>
        <taxon>Brassiceae</taxon>
        <taxon>Brassica</taxon>
    </lineage>
</organism>
<accession>A0ABQ8EC59</accession>
<proteinExistence type="predicted"/>
<dbReference type="Proteomes" id="UP000824890">
    <property type="component" value="Unassembled WGS sequence"/>
</dbReference>